<proteinExistence type="predicted"/>
<accession>A0A922MU79</accession>
<sequence>MKAKLETTTVDQNNNNLPKNGAVKAANGTNKMNGLNEENIYVKNDLNKAVNENSNNGTPYNGFCGNVNIFENGTEKSNCGNGNCRVNCHKNFKGE</sequence>
<evidence type="ECO:0000313" key="2">
    <source>
        <dbReference type="EMBL" id="KAH9642893.1"/>
    </source>
</evidence>
<comment type="caution">
    <text evidence="2">The sequence shown here is derived from an EMBL/GenBank/DDBJ whole genome shotgun (WGS) entry which is preliminary data.</text>
</comment>
<protein>
    <submittedName>
        <fullName evidence="2">Uncharacterized protein</fullName>
    </submittedName>
</protein>
<gene>
    <name evidence="2" type="ORF">HF086_005175</name>
</gene>
<organism evidence="2 3">
    <name type="scientific">Spodoptera exigua</name>
    <name type="common">Beet armyworm</name>
    <name type="synonym">Noctua fulgens</name>
    <dbReference type="NCBI Taxonomy" id="7107"/>
    <lineage>
        <taxon>Eukaryota</taxon>
        <taxon>Metazoa</taxon>
        <taxon>Ecdysozoa</taxon>
        <taxon>Arthropoda</taxon>
        <taxon>Hexapoda</taxon>
        <taxon>Insecta</taxon>
        <taxon>Pterygota</taxon>
        <taxon>Neoptera</taxon>
        <taxon>Endopterygota</taxon>
        <taxon>Lepidoptera</taxon>
        <taxon>Glossata</taxon>
        <taxon>Ditrysia</taxon>
        <taxon>Noctuoidea</taxon>
        <taxon>Noctuidae</taxon>
        <taxon>Amphipyrinae</taxon>
        <taxon>Spodoptera</taxon>
    </lineage>
</organism>
<evidence type="ECO:0000256" key="1">
    <source>
        <dbReference type="SAM" id="MobiDB-lite"/>
    </source>
</evidence>
<reference evidence="2" key="1">
    <citation type="journal article" date="2021" name="G3 (Bethesda)">
        <title>Genome and transcriptome analysis of the beet armyworm Spodoptera exigua reveals targets for pest control. .</title>
        <authorList>
            <person name="Simon S."/>
            <person name="Breeschoten T."/>
            <person name="Jansen H.J."/>
            <person name="Dirks R.P."/>
            <person name="Schranz M.E."/>
            <person name="Ros V.I.D."/>
        </authorList>
    </citation>
    <scope>NUCLEOTIDE SEQUENCE</scope>
    <source>
        <strain evidence="2">TB_SE_WUR_2020</strain>
    </source>
</reference>
<dbReference type="AlphaFoldDB" id="A0A922MU79"/>
<feature type="region of interest" description="Disordered" evidence="1">
    <location>
        <begin position="1"/>
        <end position="32"/>
    </location>
</feature>
<feature type="compositionally biased region" description="Polar residues" evidence="1">
    <location>
        <begin position="1"/>
        <end position="18"/>
    </location>
</feature>
<name>A0A922MU79_SPOEX</name>
<evidence type="ECO:0000313" key="3">
    <source>
        <dbReference type="Proteomes" id="UP000814243"/>
    </source>
</evidence>
<dbReference type="EMBL" id="JACEFF010000168">
    <property type="protein sequence ID" value="KAH9642893.1"/>
    <property type="molecule type" value="Genomic_DNA"/>
</dbReference>
<dbReference type="Proteomes" id="UP000814243">
    <property type="component" value="Unassembled WGS sequence"/>
</dbReference>